<evidence type="ECO:0000313" key="11">
    <source>
        <dbReference type="Proteomes" id="UP001172778"/>
    </source>
</evidence>
<dbReference type="NCBIfam" id="TIGR02544">
    <property type="entry name" value="III_secr_YscJ"/>
    <property type="match status" value="1"/>
</dbReference>
<protein>
    <recommendedName>
        <fullName evidence="8">Lipoprotein</fullName>
    </recommendedName>
</protein>
<comment type="subcellular location">
    <subcellularLocation>
        <location evidence="1">Cell outer membrane</location>
        <topology evidence="1">Lipid-anchor</topology>
    </subcellularLocation>
</comment>
<keyword evidence="11" id="KW-1185">Reference proteome</keyword>
<dbReference type="InterPro" id="IPR043427">
    <property type="entry name" value="YscJ/FliF"/>
</dbReference>
<evidence type="ECO:0000256" key="3">
    <source>
        <dbReference type="ARBA" id="ARBA00022729"/>
    </source>
</evidence>
<accession>A0ABT7DU44</accession>
<gene>
    <name evidence="10" type="primary">sctJ</name>
    <name evidence="10" type="ORF">PZA18_05465</name>
</gene>
<keyword evidence="5 8" id="KW-0564">Palmitate</keyword>
<name>A0ABT7DU44_9NEIS</name>
<keyword evidence="8" id="KW-0812">Transmembrane</keyword>
<evidence type="ECO:0000259" key="9">
    <source>
        <dbReference type="Pfam" id="PF01514"/>
    </source>
</evidence>
<sequence length="269" mass="28689">MIATFARWRAACLALIVTLVLTACGSSVELMAAMPEAEANEVLAALLESGIKAEKIAGKEGMVGLSIDKDSVAKAVEVLRARGLPKERFARMGEVFKKEGLISSPLEERARYLWALSQELSSTLSQIDGVLTARVHVVLPERSADTDTALPSSAAVFIRHQESYSLDGVIPQIKRLVTNSIPGLSTDKVSVVLVPAQASNLAGTSKVSMAEAFGFKVSPESAGTLKAVLISLIVLLLAALGGAGWLAWRYIGRDYWQTRQATQSGKADH</sequence>
<evidence type="ECO:0000256" key="4">
    <source>
        <dbReference type="ARBA" id="ARBA00023136"/>
    </source>
</evidence>
<dbReference type="Gene3D" id="3.30.70.1530">
    <property type="entry name" value="Hypothetical protein rpa1041"/>
    <property type="match status" value="1"/>
</dbReference>
<dbReference type="InterPro" id="IPR045851">
    <property type="entry name" value="AMP-bd_C_sf"/>
</dbReference>
<keyword evidence="8" id="KW-1133">Transmembrane helix</keyword>
<dbReference type="PANTHER" id="PTHR30046:SF2">
    <property type="entry name" value="YOP PROTEINS TRANSLOCATION LIPOPROTEIN J"/>
    <property type="match status" value="1"/>
</dbReference>
<dbReference type="InterPro" id="IPR003282">
    <property type="entry name" value="T3SS_SctJ"/>
</dbReference>
<feature type="domain" description="Flagellar M-ring N-terminal" evidence="9">
    <location>
        <begin position="27"/>
        <end position="192"/>
    </location>
</feature>
<keyword evidence="3 8" id="KW-0732">Signal</keyword>
<evidence type="ECO:0000256" key="6">
    <source>
        <dbReference type="ARBA" id="ARBA00023237"/>
    </source>
</evidence>
<comment type="caution">
    <text evidence="10">The sequence shown here is derived from an EMBL/GenBank/DDBJ whole genome shotgun (WGS) entry which is preliminary data.</text>
</comment>
<feature type="transmembrane region" description="Helical" evidence="8">
    <location>
        <begin position="227"/>
        <end position="248"/>
    </location>
</feature>
<organism evidence="10 11">
    <name type="scientific">Parachitinimonas caeni</name>
    <dbReference type="NCBI Taxonomy" id="3031301"/>
    <lineage>
        <taxon>Bacteria</taxon>
        <taxon>Pseudomonadati</taxon>
        <taxon>Pseudomonadota</taxon>
        <taxon>Betaproteobacteria</taxon>
        <taxon>Neisseriales</taxon>
        <taxon>Chitinibacteraceae</taxon>
        <taxon>Parachitinimonas</taxon>
    </lineage>
</organism>
<comment type="similarity">
    <text evidence="2 8">Belongs to the YscJ lipoprotein family.</text>
</comment>
<proteinExistence type="inferred from homology"/>
<evidence type="ECO:0000256" key="2">
    <source>
        <dbReference type="ARBA" id="ARBA00009509"/>
    </source>
</evidence>
<evidence type="ECO:0000256" key="1">
    <source>
        <dbReference type="ARBA" id="ARBA00004459"/>
    </source>
</evidence>
<keyword evidence="4 8" id="KW-0472">Membrane</keyword>
<keyword evidence="7 8" id="KW-0449">Lipoprotein</keyword>
<dbReference type="PANTHER" id="PTHR30046">
    <property type="entry name" value="FLAGELLAR M-RING PROTEIN"/>
    <property type="match status" value="1"/>
</dbReference>
<dbReference type="RefSeq" id="WP_284099794.1">
    <property type="nucleotide sequence ID" value="NZ_JARRAF010000005.1"/>
</dbReference>
<dbReference type="Gene3D" id="3.30.300.30">
    <property type="match status" value="1"/>
</dbReference>
<evidence type="ECO:0000256" key="7">
    <source>
        <dbReference type="ARBA" id="ARBA00023288"/>
    </source>
</evidence>
<keyword evidence="6 8" id="KW-0998">Cell outer membrane</keyword>
<evidence type="ECO:0000256" key="5">
    <source>
        <dbReference type="ARBA" id="ARBA00023139"/>
    </source>
</evidence>
<reference evidence="10" key="1">
    <citation type="submission" date="2023-03" db="EMBL/GenBank/DDBJ databases">
        <title>Chitinimonas shenzhenensis gen. nov., sp. nov., a novel member of family Burkholderiaceae isolated from activated sludge collected in Shen Zhen, China.</title>
        <authorList>
            <person name="Wang X."/>
        </authorList>
    </citation>
    <scope>NUCLEOTIDE SEQUENCE</scope>
    <source>
        <strain evidence="10">DQS-5</strain>
    </source>
</reference>
<dbReference type="PROSITE" id="PS51257">
    <property type="entry name" value="PROKAR_LIPOPROTEIN"/>
    <property type="match status" value="1"/>
</dbReference>
<dbReference type="EMBL" id="JARRAF010000005">
    <property type="protein sequence ID" value="MDK2123494.1"/>
    <property type="molecule type" value="Genomic_DNA"/>
</dbReference>
<evidence type="ECO:0000256" key="8">
    <source>
        <dbReference type="RuleBase" id="RU364102"/>
    </source>
</evidence>
<dbReference type="Pfam" id="PF01514">
    <property type="entry name" value="YscJ_FliF"/>
    <property type="match status" value="1"/>
</dbReference>
<dbReference type="PRINTS" id="PR01338">
    <property type="entry name" value="TYPE3OMKPROT"/>
</dbReference>
<evidence type="ECO:0000313" key="10">
    <source>
        <dbReference type="EMBL" id="MDK2123494.1"/>
    </source>
</evidence>
<dbReference type="Proteomes" id="UP001172778">
    <property type="component" value="Unassembled WGS sequence"/>
</dbReference>
<dbReference type="InterPro" id="IPR006182">
    <property type="entry name" value="FliF_N_dom"/>
</dbReference>